<dbReference type="PROSITE" id="PS50887">
    <property type="entry name" value="GGDEF"/>
    <property type="match status" value="1"/>
</dbReference>
<dbReference type="PROSITE" id="PS50924">
    <property type="entry name" value="MHYT"/>
    <property type="match status" value="1"/>
</dbReference>
<keyword evidence="1" id="KW-0472">Membrane</keyword>
<dbReference type="SUPFAM" id="SSF55785">
    <property type="entry name" value="PYP-like sensor domain (PAS domain)"/>
    <property type="match status" value="1"/>
</dbReference>
<feature type="transmembrane region" description="Helical" evidence="1">
    <location>
        <begin position="78"/>
        <end position="101"/>
    </location>
</feature>
<keyword evidence="1" id="KW-0812">Transmembrane</keyword>
<dbReference type="Gene3D" id="3.20.20.450">
    <property type="entry name" value="EAL domain"/>
    <property type="match status" value="1"/>
</dbReference>
<protein>
    <submittedName>
        <fullName evidence="7">Bifunctional diguanylate cyclase/phosphodiesterase</fullName>
    </submittedName>
</protein>
<gene>
    <name evidence="7" type="ORF">D0Y96_04205</name>
</gene>
<dbReference type="CDD" id="cd01949">
    <property type="entry name" value="GGDEF"/>
    <property type="match status" value="1"/>
</dbReference>
<dbReference type="SUPFAM" id="SSF141868">
    <property type="entry name" value="EAL domain-like"/>
    <property type="match status" value="1"/>
</dbReference>
<dbReference type="InterPro" id="IPR000014">
    <property type="entry name" value="PAS"/>
</dbReference>
<feature type="transmembrane region" description="Helical" evidence="1">
    <location>
        <begin position="143"/>
        <end position="169"/>
    </location>
</feature>
<evidence type="ECO:0000259" key="2">
    <source>
        <dbReference type="PROSITE" id="PS50112"/>
    </source>
</evidence>
<dbReference type="PROSITE" id="PS50113">
    <property type="entry name" value="PAC"/>
    <property type="match status" value="1"/>
</dbReference>
<dbReference type="CDD" id="cd00130">
    <property type="entry name" value="PAS"/>
    <property type="match status" value="1"/>
</dbReference>
<sequence>METIGSSVPYTWNIPLVGLSILIAVAASFSSFGFSERLSTAAKGRRISWLTVGALSMGFGIWSMHYIGMLAFQMPVPVVYHIGTVALSLLAGIFASGAALWTMQRPHLRSADLLLGSLFMGGGIATMHYTGMAAMRSQAMHHYNLWLFALSGVVAFGFSALALHIAFLARQHQRQSFLRTLSAAVIMGIGIASMHYTGMEAARFTLMSGTVDTSGSIGISSLGTAAIIGTTILVLAAALASISVSRYLSEEKRVKQIMASELEESSLLRSAILDSAASSIIATDLHGTIASVNKATETMLGFSARELIGMKSMTDLHDPQEIAHQALQFSREFRENLQPGFDVLSFRARKGNCDQREWTYIRRDGSRLPVSLSVTALRDPSGRLRGFLGIASDITEQKRAEERLRHMALHDVLTGLPNRALLREQARFAIDSAQRNRRQVALALIDLDNFKRINDSLGHHAGDHVLRCVAQRLTESARSSDLVARMGGDEFVILMPEADHPHGTAEMARRITHILSRPIHVDGNEFCVTPSIGITCYPADGADLDNLLRKADYAMYRAKDQGRNTVQIYTPSMEIDSSNRFVLESELREACLRKEFLVMYQPVFDSGSGEITGVEALVRWRRRDGTLVAPNDFIPLAEETGLIVEIGEFVFRTACRDWKHLSRAAGRPLRLAINLSPRQFRDEHLTAMILQALRENDVDPHYLEVEVTEGALIGDWDGAAEVLSRLREPGIHIAIDDFGIGYSGFAYLRHIAVDRLKIDRSFVGDIGHDIGNPALAGALIALARGLHISVTAEGVENENQLAFLQDQGCHEVQGFYLGRPMPVDESVSFFEKERHAASPEKQTAIATLRNLSFGRLASESR</sequence>
<dbReference type="InterPro" id="IPR043128">
    <property type="entry name" value="Rev_trsase/Diguanyl_cyclase"/>
</dbReference>
<dbReference type="Gene3D" id="3.30.70.270">
    <property type="match status" value="1"/>
</dbReference>
<dbReference type="InterPro" id="IPR000160">
    <property type="entry name" value="GGDEF_dom"/>
</dbReference>
<organism evidence="7 8">
    <name type="scientific">Paracidobacterium acidisoli</name>
    <dbReference type="NCBI Taxonomy" id="2303751"/>
    <lineage>
        <taxon>Bacteria</taxon>
        <taxon>Pseudomonadati</taxon>
        <taxon>Acidobacteriota</taxon>
        <taxon>Terriglobia</taxon>
        <taxon>Terriglobales</taxon>
        <taxon>Acidobacteriaceae</taxon>
        <taxon>Paracidobacterium</taxon>
    </lineage>
</organism>
<dbReference type="OrthoDB" id="101222at2"/>
<dbReference type="SMART" id="SM00091">
    <property type="entry name" value="PAS"/>
    <property type="match status" value="1"/>
</dbReference>
<feature type="domain" description="GGDEF" evidence="5">
    <location>
        <begin position="438"/>
        <end position="571"/>
    </location>
</feature>
<proteinExistence type="predicted"/>
<dbReference type="Pfam" id="PF00563">
    <property type="entry name" value="EAL"/>
    <property type="match status" value="1"/>
</dbReference>
<evidence type="ECO:0000259" key="5">
    <source>
        <dbReference type="PROSITE" id="PS50887"/>
    </source>
</evidence>
<dbReference type="InterPro" id="IPR000700">
    <property type="entry name" value="PAS-assoc_C"/>
</dbReference>
<dbReference type="Pfam" id="PF00990">
    <property type="entry name" value="GGDEF"/>
    <property type="match status" value="1"/>
</dbReference>
<dbReference type="GO" id="GO:0006355">
    <property type="term" value="P:regulation of DNA-templated transcription"/>
    <property type="evidence" value="ECO:0007669"/>
    <property type="project" value="InterPro"/>
</dbReference>
<dbReference type="InterPro" id="IPR052155">
    <property type="entry name" value="Biofilm_reg_signaling"/>
</dbReference>
<evidence type="ECO:0000259" key="6">
    <source>
        <dbReference type="PROSITE" id="PS50924"/>
    </source>
</evidence>
<dbReference type="InterPro" id="IPR001633">
    <property type="entry name" value="EAL_dom"/>
</dbReference>
<evidence type="ECO:0000259" key="4">
    <source>
        <dbReference type="PROSITE" id="PS50883"/>
    </source>
</evidence>
<dbReference type="InterPro" id="IPR005330">
    <property type="entry name" value="MHYT_dom"/>
</dbReference>
<dbReference type="RefSeq" id="WP_117298120.1">
    <property type="nucleotide sequence ID" value="NZ_QVQT02000002.1"/>
</dbReference>
<dbReference type="CDD" id="cd01948">
    <property type="entry name" value="EAL"/>
    <property type="match status" value="1"/>
</dbReference>
<dbReference type="InterPro" id="IPR035965">
    <property type="entry name" value="PAS-like_dom_sf"/>
</dbReference>
<evidence type="ECO:0000259" key="3">
    <source>
        <dbReference type="PROSITE" id="PS50113"/>
    </source>
</evidence>
<dbReference type="InterPro" id="IPR035919">
    <property type="entry name" value="EAL_sf"/>
</dbReference>
<dbReference type="AlphaFoldDB" id="A0A372IR22"/>
<feature type="domain" description="MHYT" evidence="6">
    <location>
        <begin position="12"/>
        <end position="205"/>
    </location>
</feature>
<dbReference type="SMART" id="SM00086">
    <property type="entry name" value="PAC"/>
    <property type="match status" value="1"/>
</dbReference>
<feature type="domain" description="PAS" evidence="2">
    <location>
        <begin position="272"/>
        <end position="321"/>
    </location>
</feature>
<feature type="transmembrane region" description="Helical" evidence="1">
    <location>
        <begin position="176"/>
        <end position="197"/>
    </location>
</feature>
<dbReference type="EMBL" id="QVQT01000002">
    <property type="protein sequence ID" value="RFU17372.1"/>
    <property type="molecule type" value="Genomic_DNA"/>
</dbReference>
<dbReference type="Proteomes" id="UP000264702">
    <property type="component" value="Unassembled WGS sequence"/>
</dbReference>
<dbReference type="NCBIfam" id="TIGR00254">
    <property type="entry name" value="GGDEF"/>
    <property type="match status" value="1"/>
</dbReference>
<keyword evidence="8" id="KW-1185">Reference proteome</keyword>
<evidence type="ECO:0000313" key="7">
    <source>
        <dbReference type="EMBL" id="RFU17372.1"/>
    </source>
</evidence>
<dbReference type="PROSITE" id="PS50883">
    <property type="entry name" value="EAL"/>
    <property type="match status" value="1"/>
</dbReference>
<name>A0A372IR22_9BACT</name>
<feature type="domain" description="PAC" evidence="3">
    <location>
        <begin position="354"/>
        <end position="406"/>
    </location>
</feature>
<dbReference type="InterPro" id="IPR001610">
    <property type="entry name" value="PAC"/>
</dbReference>
<dbReference type="PANTHER" id="PTHR44757">
    <property type="entry name" value="DIGUANYLATE CYCLASE DGCP"/>
    <property type="match status" value="1"/>
</dbReference>
<feature type="transmembrane region" description="Helical" evidence="1">
    <location>
        <begin position="12"/>
        <end position="35"/>
    </location>
</feature>
<dbReference type="InterPro" id="IPR013767">
    <property type="entry name" value="PAS_fold"/>
</dbReference>
<feature type="transmembrane region" description="Helical" evidence="1">
    <location>
        <begin position="217"/>
        <end position="248"/>
    </location>
</feature>
<comment type="caution">
    <text evidence="7">The sequence shown here is derived from an EMBL/GenBank/DDBJ whole genome shotgun (WGS) entry which is preliminary data.</text>
</comment>
<evidence type="ECO:0000256" key="1">
    <source>
        <dbReference type="PROSITE-ProRule" id="PRU00244"/>
    </source>
</evidence>
<evidence type="ECO:0000313" key="8">
    <source>
        <dbReference type="Proteomes" id="UP000264702"/>
    </source>
</evidence>
<dbReference type="SUPFAM" id="SSF55073">
    <property type="entry name" value="Nucleotide cyclase"/>
    <property type="match status" value="1"/>
</dbReference>
<dbReference type="PROSITE" id="PS50112">
    <property type="entry name" value="PAS"/>
    <property type="match status" value="1"/>
</dbReference>
<dbReference type="Pfam" id="PF00989">
    <property type="entry name" value="PAS"/>
    <property type="match status" value="1"/>
</dbReference>
<feature type="domain" description="EAL" evidence="4">
    <location>
        <begin position="580"/>
        <end position="834"/>
    </location>
</feature>
<dbReference type="GO" id="GO:0016020">
    <property type="term" value="C:membrane"/>
    <property type="evidence" value="ECO:0007669"/>
    <property type="project" value="UniProtKB-UniRule"/>
</dbReference>
<dbReference type="FunFam" id="3.30.70.270:FF:000001">
    <property type="entry name" value="Diguanylate cyclase domain protein"/>
    <property type="match status" value="1"/>
</dbReference>
<dbReference type="GO" id="GO:0003824">
    <property type="term" value="F:catalytic activity"/>
    <property type="evidence" value="ECO:0007669"/>
    <property type="project" value="UniProtKB-ARBA"/>
</dbReference>
<feature type="transmembrane region" description="Helical" evidence="1">
    <location>
        <begin position="113"/>
        <end position="131"/>
    </location>
</feature>
<dbReference type="InterPro" id="IPR029787">
    <property type="entry name" value="Nucleotide_cyclase"/>
</dbReference>
<dbReference type="SMART" id="SM00052">
    <property type="entry name" value="EAL"/>
    <property type="match status" value="1"/>
</dbReference>
<reference evidence="7 8" key="1">
    <citation type="submission" date="2018-08" db="EMBL/GenBank/DDBJ databases">
        <title>Acidipila sp. 4G-K13, an acidobacterium isolated from forest soil.</title>
        <authorList>
            <person name="Gao Z.-H."/>
            <person name="Qiu L.-H."/>
        </authorList>
    </citation>
    <scope>NUCLEOTIDE SEQUENCE [LARGE SCALE GENOMIC DNA]</scope>
    <source>
        <strain evidence="7 8">4G-K13</strain>
    </source>
</reference>
<dbReference type="Gene3D" id="3.30.450.20">
    <property type="entry name" value="PAS domain"/>
    <property type="match status" value="1"/>
</dbReference>
<keyword evidence="1" id="KW-1133">Transmembrane helix</keyword>
<dbReference type="Pfam" id="PF03707">
    <property type="entry name" value="MHYT"/>
    <property type="match status" value="3"/>
</dbReference>
<dbReference type="NCBIfam" id="TIGR00229">
    <property type="entry name" value="sensory_box"/>
    <property type="match status" value="1"/>
</dbReference>
<dbReference type="SMART" id="SM00267">
    <property type="entry name" value="GGDEF"/>
    <property type="match status" value="1"/>
</dbReference>
<accession>A0A372IR22</accession>
<dbReference type="PANTHER" id="PTHR44757:SF2">
    <property type="entry name" value="BIOFILM ARCHITECTURE MAINTENANCE PROTEIN MBAA"/>
    <property type="match status" value="1"/>
</dbReference>
<feature type="transmembrane region" description="Helical" evidence="1">
    <location>
        <begin position="47"/>
        <end position="72"/>
    </location>
</feature>